<name>A0AAE0Z2F0_9GAST</name>
<sequence length="166" mass="18474">MVEVGPSSFPLVEQQSTSPAAPLDSLPQGVCRDRYGRFNSSFFPLWACSLCYSYLFPGEEHLVLSHASWWLDLTTVDGDRLPSPVALYPSLLHGGVASLRDQKMCRWLGTSKCRRLDQCCSAAVRSFSNPPLNPDLCHSINEPGRLASFVLDTVHTEFRIRGLLCE</sequence>
<reference evidence="2" key="1">
    <citation type="journal article" date="2023" name="G3 (Bethesda)">
        <title>A reference genome for the long-term kleptoplast-retaining sea slug Elysia crispata morphotype clarki.</title>
        <authorList>
            <person name="Eastman K.E."/>
            <person name="Pendleton A.L."/>
            <person name="Shaikh M.A."/>
            <person name="Suttiyut T."/>
            <person name="Ogas R."/>
            <person name="Tomko P."/>
            <person name="Gavelis G."/>
            <person name="Widhalm J.R."/>
            <person name="Wisecaver J.H."/>
        </authorList>
    </citation>
    <scope>NUCLEOTIDE SEQUENCE</scope>
    <source>
        <strain evidence="2">ECLA1</strain>
    </source>
</reference>
<organism evidence="2 3">
    <name type="scientific">Elysia crispata</name>
    <name type="common">lettuce slug</name>
    <dbReference type="NCBI Taxonomy" id="231223"/>
    <lineage>
        <taxon>Eukaryota</taxon>
        <taxon>Metazoa</taxon>
        <taxon>Spiralia</taxon>
        <taxon>Lophotrochozoa</taxon>
        <taxon>Mollusca</taxon>
        <taxon>Gastropoda</taxon>
        <taxon>Heterobranchia</taxon>
        <taxon>Euthyneura</taxon>
        <taxon>Panpulmonata</taxon>
        <taxon>Sacoglossa</taxon>
        <taxon>Placobranchoidea</taxon>
        <taxon>Plakobranchidae</taxon>
        <taxon>Elysia</taxon>
    </lineage>
</organism>
<dbReference type="EMBL" id="JAWDGP010004927">
    <property type="protein sequence ID" value="KAK3761031.1"/>
    <property type="molecule type" value="Genomic_DNA"/>
</dbReference>
<comment type="caution">
    <text evidence="2">The sequence shown here is derived from an EMBL/GenBank/DDBJ whole genome shotgun (WGS) entry which is preliminary data.</text>
</comment>
<gene>
    <name evidence="2" type="ORF">RRG08_022437</name>
</gene>
<accession>A0AAE0Z2F0</accession>
<keyword evidence="3" id="KW-1185">Reference proteome</keyword>
<proteinExistence type="predicted"/>
<dbReference type="Proteomes" id="UP001283361">
    <property type="component" value="Unassembled WGS sequence"/>
</dbReference>
<evidence type="ECO:0000313" key="2">
    <source>
        <dbReference type="EMBL" id="KAK3761031.1"/>
    </source>
</evidence>
<feature type="region of interest" description="Disordered" evidence="1">
    <location>
        <begin position="1"/>
        <end position="22"/>
    </location>
</feature>
<evidence type="ECO:0000256" key="1">
    <source>
        <dbReference type="SAM" id="MobiDB-lite"/>
    </source>
</evidence>
<evidence type="ECO:0000313" key="3">
    <source>
        <dbReference type="Proteomes" id="UP001283361"/>
    </source>
</evidence>
<protein>
    <submittedName>
        <fullName evidence="2">Uncharacterized protein</fullName>
    </submittedName>
</protein>
<dbReference type="AlphaFoldDB" id="A0AAE0Z2F0"/>